<dbReference type="GeneID" id="18163363"/>
<dbReference type="OMA" id="THEIDAT"/>
<dbReference type="PANTHER" id="PTHR24348">
    <property type="entry name" value="SERINE/THREONINE-PROTEIN KINASE UNC-51-RELATED"/>
    <property type="match status" value="1"/>
</dbReference>
<dbReference type="OrthoDB" id="4062651at2759"/>
<dbReference type="EMBL" id="JH126399">
    <property type="protein sequence ID" value="EGX96674.1"/>
    <property type="molecule type" value="Genomic_DNA"/>
</dbReference>
<dbReference type="AlphaFoldDB" id="G3J4F7"/>
<dbReference type="InterPro" id="IPR000253">
    <property type="entry name" value="FHA_dom"/>
</dbReference>
<dbReference type="STRING" id="983644.G3J4F7"/>
<dbReference type="GO" id="GO:0005524">
    <property type="term" value="F:ATP binding"/>
    <property type="evidence" value="ECO:0007669"/>
    <property type="project" value="UniProtKB-UniRule"/>
</dbReference>
<feature type="binding site" evidence="8">
    <location>
        <position position="231"/>
    </location>
    <ligand>
        <name>ATP</name>
        <dbReference type="ChEBI" id="CHEBI:30616"/>
    </ligand>
</feature>
<evidence type="ECO:0000256" key="3">
    <source>
        <dbReference type="ARBA" id="ARBA00022448"/>
    </source>
</evidence>
<evidence type="ECO:0000256" key="2">
    <source>
        <dbReference type="ARBA" id="ARBA00005575"/>
    </source>
</evidence>
<dbReference type="Gene3D" id="1.10.510.10">
    <property type="entry name" value="Transferase(Phosphotransferase) domain 1"/>
    <property type="match status" value="1"/>
</dbReference>
<feature type="domain" description="FHA" evidence="9">
    <location>
        <begin position="71"/>
        <end position="124"/>
    </location>
</feature>
<dbReference type="HOGENOM" id="CLU_571111_0_0_1"/>
<dbReference type="RefSeq" id="XP_006666551.1">
    <property type="nucleotide sequence ID" value="XM_006666488.1"/>
</dbReference>
<keyword evidence="12" id="KW-1185">Reference proteome</keyword>
<evidence type="ECO:0000259" key="9">
    <source>
        <dbReference type="PROSITE" id="PS50006"/>
    </source>
</evidence>
<feature type="domain" description="Protein kinase" evidence="10">
    <location>
        <begin position="202"/>
        <end position="445"/>
    </location>
</feature>
<dbReference type="SUPFAM" id="SSF56112">
    <property type="entry name" value="Protein kinase-like (PK-like)"/>
    <property type="match status" value="1"/>
</dbReference>
<comment type="similarity">
    <text evidence="2">Belongs to the protein kinase superfamily. CAMK Ser/Thr protein kinase family. CHEK2 subfamily.</text>
</comment>
<dbReference type="SUPFAM" id="SSF49879">
    <property type="entry name" value="SMAD/FHA domain"/>
    <property type="match status" value="1"/>
</dbReference>
<accession>G3J4F7</accession>
<evidence type="ECO:0000259" key="10">
    <source>
        <dbReference type="PROSITE" id="PS50011"/>
    </source>
</evidence>
<evidence type="ECO:0000313" key="12">
    <source>
        <dbReference type="Proteomes" id="UP000001610"/>
    </source>
</evidence>
<name>G3J4F7_CORMM</name>
<dbReference type="InterPro" id="IPR011009">
    <property type="entry name" value="Kinase-like_dom_sf"/>
</dbReference>
<dbReference type="PROSITE" id="PS50011">
    <property type="entry name" value="PROTEIN_KINASE_DOM"/>
    <property type="match status" value="1"/>
</dbReference>
<dbReference type="GO" id="GO:0034045">
    <property type="term" value="C:phagophore assembly site membrane"/>
    <property type="evidence" value="ECO:0007669"/>
    <property type="project" value="UniProtKB-SubCell"/>
</dbReference>
<dbReference type="InterPro" id="IPR017441">
    <property type="entry name" value="Protein_kinase_ATP_BS"/>
</dbReference>
<dbReference type="VEuPathDB" id="FungiDB:CCM_01332"/>
<dbReference type="GO" id="GO:0010506">
    <property type="term" value="P:regulation of autophagy"/>
    <property type="evidence" value="ECO:0007669"/>
    <property type="project" value="InterPro"/>
</dbReference>
<keyword evidence="11" id="KW-0418">Kinase</keyword>
<dbReference type="Gene3D" id="3.30.200.20">
    <property type="entry name" value="Phosphorylase Kinase, domain 1"/>
    <property type="match status" value="1"/>
</dbReference>
<reference evidence="11 12" key="1">
    <citation type="journal article" date="2011" name="Genome Biol.">
        <title>Genome sequence of the insect pathogenic fungus Cordyceps militaris, a valued traditional Chinese medicine.</title>
        <authorList>
            <person name="Zheng P."/>
            <person name="Xia Y."/>
            <person name="Xiao G."/>
            <person name="Xiong C."/>
            <person name="Hu X."/>
            <person name="Zhang S."/>
            <person name="Zheng H."/>
            <person name="Huang Y."/>
            <person name="Zhou Y."/>
            <person name="Wang S."/>
            <person name="Zhao G.P."/>
            <person name="Liu X."/>
            <person name="St Leger R.J."/>
            <person name="Wang C."/>
        </authorList>
    </citation>
    <scope>NUCLEOTIDE SEQUENCE [LARGE SCALE GENOMIC DNA]</scope>
    <source>
        <strain evidence="11 12">CM01</strain>
    </source>
</reference>
<keyword evidence="6" id="KW-0072">Autophagy</keyword>
<evidence type="ECO:0000256" key="7">
    <source>
        <dbReference type="ARBA" id="ARBA00030237"/>
    </source>
</evidence>
<dbReference type="PROSITE" id="PS00107">
    <property type="entry name" value="PROTEIN_KINASE_ATP"/>
    <property type="match status" value="1"/>
</dbReference>
<evidence type="ECO:0000256" key="8">
    <source>
        <dbReference type="PROSITE-ProRule" id="PRU10141"/>
    </source>
</evidence>
<dbReference type="SMART" id="SM00220">
    <property type="entry name" value="S_TKc"/>
    <property type="match status" value="1"/>
</dbReference>
<keyword evidence="3" id="KW-0813">Transport</keyword>
<protein>
    <recommendedName>
        <fullName evidence="7">Autophagy-related protein 1</fullName>
    </recommendedName>
</protein>
<evidence type="ECO:0000256" key="6">
    <source>
        <dbReference type="ARBA" id="ARBA00023006"/>
    </source>
</evidence>
<evidence type="ECO:0000256" key="4">
    <source>
        <dbReference type="ARBA" id="ARBA00022741"/>
    </source>
</evidence>
<organism evidence="11 12">
    <name type="scientific">Cordyceps militaris (strain CM01)</name>
    <name type="common">Caterpillar fungus</name>
    <dbReference type="NCBI Taxonomy" id="983644"/>
    <lineage>
        <taxon>Eukaryota</taxon>
        <taxon>Fungi</taxon>
        <taxon>Dikarya</taxon>
        <taxon>Ascomycota</taxon>
        <taxon>Pezizomycotina</taxon>
        <taxon>Sordariomycetes</taxon>
        <taxon>Hypocreomycetidae</taxon>
        <taxon>Hypocreales</taxon>
        <taxon>Cordycipitaceae</taxon>
        <taxon>Cordyceps</taxon>
    </lineage>
</organism>
<keyword evidence="4 8" id="KW-0547">Nucleotide-binding</keyword>
<keyword evidence="11" id="KW-0808">Transferase</keyword>
<gene>
    <name evidence="11" type="ORF">CCM_01332</name>
</gene>
<dbReference type="InterPro" id="IPR008984">
    <property type="entry name" value="SMAD_FHA_dom_sf"/>
</dbReference>
<comment type="subcellular location">
    <subcellularLocation>
        <location evidence="1">Preautophagosomal structure membrane</location>
        <topology evidence="1">Peripheral membrane protein</topology>
    </subcellularLocation>
</comment>
<evidence type="ECO:0000256" key="1">
    <source>
        <dbReference type="ARBA" id="ARBA00004623"/>
    </source>
</evidence>
<dbReference type="GO" id="GO:0006914">
    <property type="term" value="P:autophagy"/>
    <property type="evidence" value="ECO:0007669"/>
    <property type="project" value="UniProtKB-KW"/>
</dbReference>
<proteinExistence type="inferred from homology"/>
<dbReference type="GO" id="GO:0004674">
    <property type="term" value="F:protein serine/threonine kinase activity"/>
    <property type="evidence" value="ECO:0007669"/>
    <property type="project" value="InterPro"/>
</dbReference>
<evidence type="ECO:0000313" key="11">
    <source>
        <dbReference type="EMBL" id="EGX96674.1"/>
    </source>
</evidence>
<dbReference type="PROSITE" id="PS00108">
    <property type="entry name" value="PROTEIN_KINASE_ST"/>
    <property type="match status" value="1"/>
</dbReference>
<dbReference type="Gene3D" id="2.60.200.20">
    <property type="match status" value="1"/>
</dbReference>
<dbReference type="eggNOG" id="KOG0580">
    <property type="taxonomic scope" value="Eukaryota"/>
</dbReference>
<dbReference type="SMART" id="SM00240">
    <property type="entry name" value="FHA"/>
    <property type="match status" value="1"/>
</dbReference>
<dbReference type="KEGG" id="cmt:CCM_01332"/>
<dbReference type="InterPro" id="IPR045269">
    <property type="entry name" value="Atg1-like"/>
</dbReference>
<dbReference type="Pfam" id="PF00498">
    <property type="entry name" value="FHA"/>
    <property type="match status" value="1"/>
</dbReference>
<evidence type="ECO:0000256" key="5">
    <source>
        <dbReference type="ARBA" id="ARBA00022840"/>
    </source>
</evidence>
<dbReference type="CDD" id="cd00180">
    <property type="entry name" value="PKc"/>
    <property type="match status" value="1"/>
</dbReference>
<dbReference type="InterPro" id="IPR008271">
    <property type="entry name" value="Ser/Thr_kinase_AS"/>
</dbReference>
<dbReference type="Proteomes" id="UP000001610">
    <property type="component" value="Unassembled WGS sequence"/>
</dbReference>
<dbReference type="PROSITE" id="PS50006">
    <property type="entry name" value="FHA_DOMAIN"/>
    <property type="match status" value="1"/>
</dbReference>
<dbReference type="InterPro" id="IPR000719">
    <property type="entry name" value="Prot_kinase_dom"/>
</dbReference>
<dbReference type="Pfam" id="PF00069">
    <property type="entry name" value="Pkinase"/>
    <property type="match status" value="1"/>
</dbReference>
<keyword evidence="5 8" id="KW-0067">ATP-binding</keyword>
<sequence>MSWTIISVRAPAYMVEDSHNRPFHTSEELPWIDNDTAIDSEDGTPAPGRPPPDVTLCITTRNFPKNPGVGFVFGRDRETCDVLLPPECRGISKRQFAITFRTDCSAVILRNLSKHLTYVEDELGPRRLQTQISFGQDTIRVRLSQLDIELTRPWRDDEITSPLYTSFLAKLEGMLPSLGRMRLASSTGSTMQPSTSRSQDGYRLGAVLGHGKSAIVYRGSHRETGDIVAIKRYDQSSSGSAEACKELGILSTLNHKHIIIIHAFHFCIRQQAQLIMEYAPLGSMACQSRARRFLYREARTIFHQVLQALSYLHSKGITHRDVKPDNILIITREPIHAKLADFALSSNAKRPMTVCGTERYTAPEVYRPPYTAKVDIWSVGVMVMELWIGLPDQPKTAEYGKWAEMLRTNRRETAKPEIQELLDACLQLQPTERLSAEQCLKLAFFRMLPHAAGATHEIDATRSASPTKVVDGLLERAPCHAIEDDLPDTAPCFTVEDGLPDTAPCHTEKRTIAGAYLRIKPKQLN</sequence>
<dbReference type="InParanoid" id="G3J4F7"/>